<evidence type="ECO:0000313" key="2">
    <source>
        <dbReference type="EMBL" id="ODQ84978.1"/>
    </source>
</evidence>
<protein>
    <recommendedName>
        <fullName evidence="1">Luciferase-like domain-containing protein</fullName>
    </recommendedName>
</protein>
<accession>A0A1E3R4W1</accession>
<dbReference type="InterPro" id="IPR011251">
    <property type="entry name" value="Luciferase-like_dom"/>
</dbReference>
<dbReference type="EMBL" id="MIGZ01000218">
    <property type="protein sequence ID" value="ODQ84978.1"/>
    <property type="molecule type" value="Genomic_DNA"/>
</dbReference>
<gene>
    <name evidence="2" type="ORF">BHQ17_25075</name>
</gene>
<evidence type="ECO:0000313" key="3">
    <source>
        <dbReference type="Proteomes" id="UP000094243"/>
    </source>
</evidence>
<feature type="domain" description="Luciferase-like" evidence="1">
    <location>
        <begin position="4"/>
        <end position="35"/>
    </location>
</feature>
<dbReference type="AlphaFoldDB" id="A0A1E3R4W1"/>
<sequence length="87" mass="9422">MLNNDLRHPVEAARETATVAAVSGGRFELGLGAGSLVAGLQNRIAVVAEAAVERQQRFGVSYWTVFDAWGERPSAMPDLAEVIKRLR</sequence>
<organism evidence="2 3">
    <name type="scientific">Mycolicibacterium holsaticum</name>
    <dbReference type="NCBI Taxonomy" id="152142"/>
    <lineage>
        <taxon>Bacteria</taxon>
        <taxon>Bacillati</taxon>
        <taxon>Actinomycetota</taxon>
        <taxon>Actinomycetes</taxon>
        <taxon>Mycobacteriales</taxon>
        <taxon>Mycobacteriaceae</taxon>
        <taxon>Mycolicibacterium</taxon>
    </lineage>
</organism>
<reference evidence="3" key="1">
    <citation type="submission" date="2016-09" db="EMBL/GenBank/DDBJ databases">
        <authorList>
            <person name="Greninger A.L."/>
            <person name="Jerome K.R."/>
            <person name="Mcnair B."/>
            <person name="Wallis C."/>
            <person name="Fang F."/>
        </authorList>
    </citation>
    <scope>NUCLEOTIDE SEQUENCE [LARGE SCALE GENOMIC DNA]</scope>
    <source>
        <strain evidence="3">M7</strain>
    </source>
</reference>
<evidence type="ECO:0000259" key="1">
    <source>
        <dbReference type="Pfam" id="PF00296"/>
    </source>
</evidence>
<proteinExistence type="predicted"/>
<name>A0A1E3R4W1_9MYCO</name>
<dbReference type="GO" id="GO:0016705">
    <property type="term" value="F:oxidoreductase activity, acting on paired donors, with incorporation or reduction of molecular oxygen"/>
    <property type="evidence" value="ECO:0007669"/>
    <property type="project" value="InterPro"/>
</dbReference>
<dbReference type="Pfam" id="PF00296">
    <property type="entry name" value="Bac_luciferase"/>
    <property type="match status" value="1"/>
</dbReference>
<dbReference type="SUPFAM" id="SSF51679">
    <property type="entry name" value="Bacterial luciferase-like"/>
    <property type="match status" value="1"/>
</dbReference>
<dbReference type="Gene3D" id="3.20.20.30">
    <property type="entry name" value="Luciferase-like domain"/>
    <property type="match status" value="1"/>
</dbReference>
<keyword evidence="3" id="KW-1185">Reference proteome</keyword>
<dbReference type="Proteomes" id="UP000094243">
    <property type="component" value="Unassembled WGS sequence"/>
</dbReference>
<comment type="caution">
    <text evidence="2">The sequence shown here is derived from an EMBL/GenBank/DDBJ whole genome shotgun (WGS) entry which is preliminary data.</text>
</comment>
<dbReference type="InterPro" id="IPR036661">
    <property type="entry name" value="Luciferase-like_sf"/>
</dbReference>